<dbReference type="EMBL" id="BAAAZG010000001">
    <property type="protein sequence ID" value="GAA4058392.1"/>
    <property type="molecule type" value="Genomic_DNA"/>
</dbReference>
<proteinExistence type="predicted"/>
<comment type="subcellular location">
    <subcellularLocation>
        <location evidence="2">Cell membrane</location>
        <topology evidence="2">Multi-pass membrane protein</topology>
    </subcellularLocation>
</comment>
<evidence type="ECO:0000313" key="15">
    <source>
        <dbReference type="Proteomes" id="UP001500683"/>
    </source>
</evidence>
<keyword evidence="6" id="KW-0479">Metal-binding</keyword>
<evidence type="ECO:0000256" key="4">
    <source>
        <dbReference type="ARBA" id="ARBA00022670"/>
    </source>
</evidence>
<dbReference type="InterPro" id="IPR001915">
    <property type="entry name" value="Peptidase_M48"/>
</dbReference>
<dbReference type="CDD" id="cd07328">
    <property type="entry name" value="M48_Ste24p_like"/>
    <property type="match status" value="1"/>
</dbReference>
<organism evidence="14 15">
    <name type="scientific">Actinomadura miaoliensis</name>
    <dbReference type="NCBI Taxonomy" id="430685"/>
    <lineage>
        <taxon>Bacteria</taxon>
        <taxon>Bacillati</taxon>
        <taxon>Actinomycetota</taxon>
        <taxon>Actinomycetes</taxon>
        <taxon>Streptosporangiales</taxon>
        <taxon>Thermomonosporaceae</taxon>
        <taxon>Actinomadura</taxon>
    </lineage>
</organism>
<comment type="caution">
    <text evidence="14">The sequence shown here is derived from an EMBL/GenBank/DDBJ whole genome shotgun (WGS) entry which is preliminary data.</text>
</comment>
<comment type="cofactor">
    <cofactor evidence="1">
        <name>Zn(2+)</name>
        <dbReference type="ChEBI" id="CHEBI:29105"/>
    </cofactor>
</comment>
<keyword evidence="8" id="KW-0862">Zinc</keyword>
<keyword evidence="7" id="KW-0378">Hydrolase</keyword>
<feature type="transmembrane region" description="Helical" evidence="12">
    <location>
        <begin position="9"/>
        <end position="42"/>
    </location>
</feature>
<keyword evidence="10" id="KW-0482">Metalloprotease</keyword>
<evidence type="ECO:0000256" key="10">
    <source>
        <dbReference type="ARBA" id="ARBA00023049"/>
    </source>
</evidence>
<name>A0ABP7V3C6_9ACTN</name>
<evidence type="ECO:0000313" key="14">
    <source>
        <dbReference type="EMBL" id="GAA4058392.1"/>
    </source>
</evidence>
<feature type="domain" description="Peptidase M48" evidence="13">
    <location>
        <begin position="128"/>
        <end position="310"/>
    </location>
</feature>
<evidence type="ECO:0000256" key="7">
    <source>
        <dbReference type="ARBA" id="ARBA00022801"/>
    </source>
</evidence>
<keyword evidence="15" id="KW-1185">Reference proteome</keyword>
<evidence type="ECO:0000256" key="3">
    <source>
        <dbReference type="ARBA" id="ARBA00022475"/>
    </source>
</evidence>
<dbReference type="PANTHER" id="PTHR43221">
    <property type="entry name" value="PROTEASE HTPX"/>
    <property type="match status" value="1"/>
</dbReference>
<protein>
    <recommendedName>
        <fullName evidence="13">Peptidase M48 domain-containing protein</fullName>
    </recommendedName>
</protein>
<evidence type="ECO:0000256" key="6">
    <source>
        <dbReference type="ARBA" id="ARBA00022723"/>
    </source>
</evidence>
<reference evidence="15" key="1">
    <citation type="journal article" date="2019" name="Int. J. Syst. Evol. Microbiol.">
        <title>The Global Catalogue of Microorganisms (GCM) 10K type strain sequencing project: providing services to taxonomists for standard genome sequencing and annotation.</title>
        <authorList>
            <consortium name="The Broad Institute Genomics Platform"/>
            <consortium name="The Broad Institute Genome Sequencing Center for Infectious Disease"/>
            <person name="Wu L."/>
            <person name="Ma J."/>
        </authorList>
    </citation>
    <scope>NUCLEOTIDE SEQUENCE [LARGE SCALE GENOMIC DNA]</scope>
    <source>
        <strain evidence="15">JCM 16702</strain>
    </source>
</reference>
<evidence type="ECO:0000256" key="5">
    <source>
        <dbReference type="ARBA" id="ARBA00022692"/>
    </source>
</evidence>
<evidence type="ECO:0000256" key="2">
    <source>
        <dbReference type="ARBA" id="ARBA00004651"/>
    </source>
</evidence>
<evidence type="ECO:0000256" key="12">
    <source>
        <dbReference type="SAM" id="Phobius"/>
    </source>
</evidence>
<evidence type="ECO:0000256" key="9">
    <source>
        <dbReference type="ARBA" id="ARBA00022989"/>
    </source>
</evidence>
<keyword evidence="9 12" id="KW-1133">Transmembrane helix</keyword>
<accession>A0ABP7V3C6</accession>
<evidence type="ECO:0000256" key="11">
    <source>
        <dbReference type="ARBA" id="ARBA00023136"/>
    </source>
</evidence>
<dbReference type="InterPro" id="IPR050083">
    <property type="entry name" value="HtpX_protease"/>
</dbReference>
<dbReference type="Pfam" id="PF01435">
    <property type="entry name" value="Peptidase_M48"/>
    <property type="match status" value="1"/>
</dbReference>
<dbReference type="Proteomes" id="UP001500683">
    <property type="component" value="Unassembled WGS sequence"/>
</dbReference>
<keyword evidence="11 12" id="KW-0472">Membrane</keyword>
<dbReference type="PANTHER" id="PTHR43221:SF1">
    <property type="entry name" value="PROTEASE HTPX"/>
    <property type="match status" value="1"/>
</dbReference>
<keyword evidence="4" id="KW-0645">Protease</keyword>
<keyword evidence="5 12" id="KW-0812">Transmembrane</keyword>
<evidence type="ECO:0000259" key="13">
    <source>
        <dbReference type="Pfam" id="PF01435"/>
    </source>
</evidence>
<evidence type="ECO:0000256" key="8">
    <source>
        <dbReference type="ARBA" id="ARBA00022833"/>
    </source>
</evidence>
<evidence type="ECO:0000256" key="1">
    <source>
        <dbReference type="ARBA" id="ARBA00001947"/>
    </source>
</evidence>
<keyword evidence="3" id="KW-1003">Cell membrane</keyword>
<dbReference type="Gene3D" id="3.30.2010.10">
    <property type="entry name" value="Metalloproteases ('zincins'), catalytic domain"/>
    <property type="match status" value="1"/>
</dbReference>
<sequence>MRGEVGVTIVVRAVVAVALLAGYYLLALVFLGLAVAAAVLTVRYPNAGTIKLTLVMLAVSVPLLGAMVRAARQRAERPAGVPVTRADEPVLWNVIDDLAARVSTRPPDEVLFVPEVNAAVSEDTRWLGLRGRRRYMLIGVPLLETLTNDQMRAVLGHELGHYSGRHTRLGGLTYRGAVSLAHTVEALSGSSFARRVFEAYAKLYFRVSQGVRRRQEIEADRFMVQIAGRAAAATALQQVRATAAAWSFFLDRFAGAGVRYGLAPADLFGGFRALLAEPSRRGEMAEVLRQPEERDPYDSHPTLAERLEAIGRCPEPQGLRPDQRLATALLTDPHRAAHAMRQAMFGDEATVLDWAELVCRSAALEAAEEGTRLLEQVERVTGAPGPAPTLGTLLDLLERGGGPALAAELCRDLPELPPDRVGEAHAAVLRGHVIGLFTSALLSAGSVRYRFSWSGAPARPVAHDGTEIDMSRVVPEQIGPQHVPGLRSWLRQAGVDLAHRPPRPDRASIDLLGVLYAVEQDGEYYDALVLDVGLLFVRLSGTEVMRGGMSQTAWHQRTERMLRSSPAELLERDGNWLLGAKDVTRAAMWAKGDKWTLSVDCAWTDDQGVRRQAAVRVQGQPPCTEPAEAMKILHSLLGPRITWSQEKL</sequence>
<gene>
    <name evidence="14" type="ORF">GCM10022214_08240</name>
</gene>